<dbReference type="GO" id="GO:0003677">
    <property type="term" value="F:DNA binding"/>
    <property type="evidence" value="ECO:0007669"/>
    <property type="project" value="UniProtKB-KW"/>
</dbReference>
<gene>
    <name evidence="5" type="ORF">BINO364_LOCUS2683</name>
</gene>
<dbReference type="Proteomes" id="UP000838878">
    <property type="component" value="Chromosome 10"/>
</dbReference>
<reference evidence="5" key="1">
    <citation type="submission" date="2021-12" db="EMBL/GenBank/DDBJ databases">
        <authorList>
            <person name="Martin H S."/>
        </authorList>
    </citation>
    <scope>NUCLEOTIDE SEQUENCE</scope>
</reference>
<feature type="non-terminal residue" evidence="5">
    <location>
        <position position="672"/>
    </location>
</feature>
<dbReference type="SUPFAM" id="SSF56349">
    <property type="entry name" value="DNA breaking-rejoining enzymes"/>
    <property type="match status" value="1"/>
</dbReference>
<evidence type="ECO:0000313" key="6">
    <source>
        <dbReference type="Proteomes" id="UP000838878"/>
    </source>
</evidence>
<name>A0A8J9UA16_9NEOP</name>
<dbReference type="Pfam" id="PF00589">
    <property type="entry name" value="Phage_integrase"/>
    <property type="match status" value="1"/>
</dbReference>
<dbReference type="Gene3D" id="1.10.443.10">
    <property type="entry name" value="Intergrase catalytic core"/>
    <property type="match status" value="1"/>
</dbReference>
<dbReference type="InterPro" id="IPR002104">
    <property type="entry name" value="Integrase_catalytic"/>
</dbReference>
<proteinExistence type="predicted"/>
<feature type="compositionally biased region" description="Low complexity" evidence="3">
    <location>
        <begin position="44"/>
        <end position="53"/>
    </location>
</feature>
<dbReference type="PANTHER" id="PTHR35617:SF3">
    <property type="entry name" value="CORE-BINDING (CB) DOMAIN-CONTAINING PROTEIN"/>
    <property type="match status" value="1"/>
</dbReference>
<protein>
    <recommendedName>
        <fullName evidence="4">Tyr recombinase domain-containing protein</fullName>
    </recommendedName>
</protein>
<dbReference type="OrthoDB" id="6769862at2759"/>
<keyword evidence="1" id="KW-0238">DNA-binding</keyword>
<keyword evidence="6" id="KW-1185">Reference proteome</keyword>
<dbReference type="EMBL" id="OV170230">
    <property type="protein sequence ID" value="CAH0715804.1"/>
    <property type="molecule type" value="Genomic_DNA"/>
</dbReference>
<dbReference type="AlphaFoldDB" id="A0A8J9UA16"/>
<dbReference type="GO" id="GO:0015074">
    <property type="term" value="P:DNA integration"/>
    <property type="evidence" value="ECO:0007669"/>
    <property type="project" value="InterPro"/>
</dbReference>
<feature type="compositionally biased region" description="Polar residues" evidence="3">
    <location>
        <begin position="261"/>
        <end position="284"/>
    </location>
</feature>
<dbReference type="CDD" id="cd00397">
    <property type="entry name" value="DNA_BRE_C"/>
    <property type="match status" value="1"/>
</dbReference>
<dbReference type="PROSITE" id="PS51898">
    <property type="entry name" value="TYR_RECOMBINASE"/>
    <property type="match status" value="1"/>
</dbReference>
<dbReference type="GO" id="GO:0006310">
    <property type="term" value="P:DNA recombination"/>
    <property type="evidence" value="ECO:0007669"/>
    <property type="project" value="UniProtKB-KW"/>
</dbReference>
<feature type="region of interest" description="Disordered" evidence="3">
    <location>
        <begin position="259"/>
        <end position="307"/>
    </location>
</feature>
<feature type="domain" description="Tyr recombinase" evidence="4">
    <location>
        <begin position="458"/>
        <end position="666"/>
    </location>
</feature>
<evidence type="ECO:0000256" key="1">
    <source>
        <dbReference type="ARBA" id="ARBA00023125"/>
    </source>
</evidence>
<sequence length="672" mass="75620">MPKRTAEEKTEKYQRKIRKLNKRIRRIVTSSESSDESKDEHPPVVESVVSVPEDLPEIENEEAMELPTNDIQVSNFPELEPELLQALGEDNIEEPEYGESIHDDLAKRWLPIIKKGLSKDIKEKLNKEYLVPENFKLLRPPTLNTEIITALAETVKSRDKKLKTNQQQLAMGITAANKALHLLLSNGDKAEAVKHLSNCCRILLDLHALETKWRRILVTMSLDKSFQQIVQDSERDDTLFGNNLSEKIRNSKCSEKLGSQFKKTQPPKSFPTQTHTRPVTTGQGNCFRPLDEPGRGTRWPEENSSTSTAATTIVNGEVFVPEHEQESCPNAAIIQRDSPITPAAYPGCSEALRLTFLRQGIPPESFDLMLSSLADNTKKQYNVCYKLWWEFCYCINICPLDNSVSKVLSFLTCQFNKGASYGTINSHRSALSLLLGSSIRTNEHIKRFLKGVFRQKPIKPKYSDTWDSQIVLQWLSKLGANTELSMELLNKKLVTLLALCTAQRVQTLSLIKLNNINFYADGIKIIITDHIKTSAINRQQPLLWLPYFKSNLSICPASAIKDYISRTKSLRKTINADNLILTSKKPYKPASSQSISRWIKQALSESGIDISVFGAHSTRHASTSSAKAAGVGIEVIRKTAGWTSNSIVFAKFYQLPIINNNSNFAQSVCLKD</sequence>
<dbReference type="InterPro" id="IPR011010">
    <property type="entry name" value="DNA_brk_join_enz"/>
</dbReference>
<evidence type="ECO:0000256" key="3">
    <source>
        <dbReference type="SAM" id="MobiDB-lite"/>
    </source>
</evidence>
<organism evidence="5 6">
    <name type="scientific">Brenthis ino</name>
    <name type="common">lesser marbled fritillary</name>
    <dbReference type="NCBI Taxonomy" id="405034"/>
    <lineage>
        <taxon>Eukaryota</taxon>
        <taxon>Metazoa</taxon>
        <taxon>Ecdysozoa</taxon>
        <taxon>Arthropoda</taxon>
        <taxon>Hexapoda</taxon>
        <taxon>Insecta</taxon>
        <taxon>Pterygota</taxon>
        <taxon>Neoptera</taxon>
        <taxon>Endopterygota</taxon>
        <taxon>Lepidoptera</taxon>
        <taxon>Glossata</taxon>
        <taxon>Ditrysia</taxon>
        <taxon>Papilionoidea</taxon>
        <taxon>Nymphalidae</taxon>
        <taxon>Heliconiinae</taxon>
        <taxon>Argynnini</taxon>
        <taxon>Brenthis</taxon>
    </lineage>
</organism>
<feature type="region of interest" description="Disordered" evidence="3">
    <location>
        <begin position="24"/>
        <end position="53"/>
    </location>
</feature>
<dbReference type="InterPro" id="IPR013762">
    <property type="entry name" value="Integrase-like_cat_sf"/>
</dbReference>
<keyword evidence="2" id="KW-0233">DNA recombination</keyword>
<dbReference type="InterPro" id="IPR010998">
    <property type="entry name" value="Integrase_recombinase_N"/>
</dbReference>
<evidence type="ECO:0000259" key="4">
    <source>
        <dbReference type="PROSITE" id="PS51898"/>
    </source>
</evidence>
<evidence type="ECO:0000313" key="5">
    <source>
        <dbReference type="EMBL" id="CAH0715804.1"/>
    </source>
</evidence>
<feature type="compositionally biased region" description="Basic and acidic residues" evidence="3">
    <location>
        <begin position="289"/>
        <end position="301"/>
    </location>
</feature>
<evidence type="ECO:0000256" key="2">
    <source>
        <dbReference type="ARBA" id="ARBA00023172"/>
    </source>
</evidence>
<accession>A0A8J9UA16</accession>
<dbReference type="PANTHER" id="PTHR35617">
    <property type="entry name" value="PHAGE_INTEGRASE DOMAIN-CONTAINING PROTEIN"/>
    <property type="match status" value="1"/>
</dbReference>
<dbReference type="Gene3D" id="1.10.150.130">
    <property type="match status" value="1"/>
</dbReference>